<dbReference type="EMBL" id="JH668500">
    <property type="protein sequence ID" value="KAG6455890.1"/>
    <property type="molecule type" value="Genomic_DNA"/>
</dbReference>
<proteinExistence type="predicted"/>
<evidence type="ECO:0000313" key="3">
    <source>
        <dbReference type="Proteomes" id="UP000791440"/>
    </source>
</evidence>
<organism evidence="2 3">
    <name type="scientific">Manduca sexta</name>
    <name type="common">Tobacco hawkmoth</name>
    <name type="synonym">Tobacco hornworm</name>
    <dbReference type="NCBI Taxonomy" id="7130"/>
    <lineage>
        <taxon>Eukaryota</taxon>
        <taxon>Metazoa</taxon>
        <taxon>Ecdysozoa</taxon>
        <taxon>Arthropoda</taxon>
        <taxon>Hexapoda</taxon>
        <taxon>Insecta</taxon>
        <taxon>Pterygota</taxon>
        <taxon>Neoptera</taxon>
        <taxon>Endopterygota</taxon>
        <taxon>Lepidoptera</taxon>
        <taxon>Glossata</taxon>
        <taxon>Ditrysia</taxon>
        <taxon>Bombycoidea</taxon>
        <taxon>Sphingidae</taxon>
        <taxon>Sphinginae</taxon>
        <taxon>Sphingini</taxon>
        <taxon>Manduca</taxon>
    </lineage>
</organism>
<comment type="caution">
    <text evidence="2">The sequence shown here is derived from an EMBL/GenBank/DDBJ whole genome shotgun (WGS) entry which is preliminary data.</text>
</comment>
<dbReference type="OrthoDB" id="7443721at2759"/>
<dbReference type="Proteomes" id="UP000791440">
    <property type="component" value="Unassembled WGS sequence"/>
</dbReference>
<evidence type="ECO:0000256" key="1">
    <source>
        <dbReference type="SAM" id="MobiDB-lite"/>
    </source>
</evidence>
<reference evidence="2" key="1">
    <citation type="journal article" date="2016" name="Insect Biochem. Mol. Biol.">
        <title>Multifaceted biological insights from a draft genome sequence of the tobacco hornworm moth, Manduca sexta.</title>
        <authorList>
            <person name="Kanost M.R."/>
            <person name="Arrese E.L."/>
            <person name="Cao X."/>
            <person name="Chen Y.R."/>
            <person name="Chellapilla S."/>
            <person name="Goldsmith M.R."/>
            <person name="Grosse-Wilde E."/>
            <person name="Heckel D.G."/>
            <person name="Herndon N."/>
            <person name="Jiang H."/>
            <person name="Papanicolaou A."/>
            <person name="Qu J."/>
            <person name="Soulages J.L."/>
            <person name="Vogel H."/>
            <person name="Walters J."/>
            <person name="Waterhouse R.M."/>
            <person name="Ahn S.J."/>
            <person name="Almeida F.C."/>
            <person name="An C."/>
            <person name="Aqrawi P."/>
            <person name="Bretschneider A."/>
            <person name="Bryant W.B."/>
            <person name="Bucks S."/>
            <person name="Chao H."/>
            <person name="Chevignon G."/>
            <person name="Christen J.M."/>
            <person name="Clarke D.F."/>
            <person name="Dittmer N.T."/>
            <person name="Ferguson L.C.F."/>
            <person name="Garavelou S."/>
            <person name="Gordon K.H.J."/>
            <person name="Gunaratna R.T."/>
            <person name="Han Y."/>
            <person name="Hauser F."/>
            <person name="He Y."/>
            <person name="Heidel-Fischer H."/>
            <person name="Hirsh A."/>
            <person name="Hu Y."/>
            <person name="Jiang H."/>
            <person name="Kalra D."/>
            <person name="Klinner C."/>
            <person name="Konig C."/>
            <person name="Kovar C."/>
            <person name="Kroll A.R."/>
            <person name="Kuwar S.S."/>
            <person name="Lee S.L."/>
            <person name="Lehman R."/>
            <person name="Li K."/>
            <person name="Li Z."/>
            <person name="Liang H."/>
            <person name="Lovelace S."/>
            <person name="Lu Z."/>
            <person name="Mansfield J.H."/>
            <person name="McCulloch K.J."/>
            <person name="Mathew T."/>
            <person name="Morton B."/>
            <person name="Muzny D.M."/>
            <person name="Neunemann D."/>
            <person name="Ongeri F."/>
            <person name="Pauchet Y."/>
            <person name="Pu L.L."/>
            <person name="Pyrousis I."/>
            <person name="Rao X.J."/>
            <person name="Redding A."/>
            <person name="Roesel C."/>
            <person name="Sanchez-Gracia A."/>
            <person name="Schaack S."/>
            <person name="Shukla A."/>
            <person name="Tetreau G."/>
            <person name="Wang Y."/>
            <person name="Xiong G.H."/>
            <person name="Traut W."/>
            <person name="Walsh T.K."/>
            <person name="Worley K.C."/>
            <person name="Wu D."/>
            <person name="Wu W."/>
            <person name="Wu Y.Q."/>
            <person name="Zhang X."/>
            <person name="Zou Z."/>
            <person name="Zucker H."/>
            <person name="Briscoe A.D."/>
            <person name="Burmester T."/>
            <person name="Clem R.J."/>
            <person name="Feyereisen R."/>
            <person name="Grimmelikhuijzen C.J.P."/>
            <person name="Hamodrakas S.J."/>
            <person name="Hansson B.S."/>
            <person name="Huguet E."/>
            <person name="Jermiin L.S."/>
            <person name="Lan Q."/>
            <person name="Lehman H.K."/>
            <person name="Lorenzen M."/>
            <person name="Merzendorfer H."/>
            <person name="Michalopoulos I."/>
            <person name="Morton D.B."/>
            <person name="Muthukrishnan S."/>
            <person name="Oakeshott J.G."/>
            <person name="Palmer W."/>
            <person name="Park Y."/>
            <person name="Passarelli A.L."/>
            <person name="Rozas J."/>
            <person name="Schwartz L.M."/>
            <person name="Smith W."/>
            <person name="Southgate A."/>
            <person name="Vilcinskas A."/>
            <person name="Vogt R."/>
            <person name="Wang P."/>
            <person name="Werren J."/>
            <person name="Yu X.Q."/>
            <person name="Zhou J.J."/>
            <person name="Brown S.J."/>
            <person name="Scherer S.E."/>
            <person name="Richards S."/>
            <person name="Blissard G.W."/>
        </authorList>
    </citation>
    <scope>NUCLEOTIDE SEQUENCE</scope>
</reference>
<gene>
    <name evidence="2" type="ORF">O3G_MSEX009439</name>
</gene>
<evidence type="ECO:0000313" key="2">
    <source>
        <dbReference type="EMBL" id="KAG6455890.1"/>
    </source>
</evidence>
<reference evidence="2" key="2">
    <citation type="submission" date="2020-12" db="EMBL/GenBank/DDBJ databases">
        <authorList>
            <person name="Kanost M."/>
        </authorList>
    </citation>
    <scope>NUCLEOTIDE SEQUENCE</scope>
</reference>
<feature type="region of interest" description="Disordered" evidence="1">
    <location>
        <begin position="69"/>
        <end position="99"/>
    </location>
</feature>
<protein>
    <submittedName>
        <fullName evidence="2">Uncharacterized protein</fullName>
    </submittedName>
</protein>
<sequence length="99" mass="11643">MVVKKERYLPVSQEKYERIMQRYTKFLEAVDNPDKDPVSPYDPLSKKMLDELELIREVSKQLQIKKDEDISKAAKAAKDAEEEAARKETEVEQQEEKVE</sequence>
<keyword evidence="3" id="KW-1185">Reference proteome</keyword>
<name>A0A921ZE65_MANSE</name>
<accession>A0A921ZE65</accession>
<dbReference type="AlphaFoldDB" id="A0A921ZE65"/>